<dbReference type="OrthoDB" id="90615at2759"/>
<evidence type="ECO:0000313" key="1">
    <source>
        <dbReference type="EMBL" id="POM64419.1"/>
    </source>
</evidence>
<sequence>MEDDFVGSRTARCERGYEFTDDYDYNYVIPKSLVTKLEVYFGNVSEADHPEGNTETLLAFFPGSSPKFTSGAVYRMKAFYSLRKKCEAWLADMDWILSTKWDTLLATPELFDEETDFGELLPSTAGVKHKELAAEVATILGGVNLSSIFRLISGEGL</sequence>
<dbReference type="Proteomes" id="UP000237271">
    <property type="component" value="Unassembled WGS sequence"/>
</dbReference>
<keyword evidence="2" id="KW-1185">Reference proteome</keyword>
<dbReference type="EMBL" id="NCKW01011108">
    <property type="protein sequence ID" value="POM64419.1"/>
    <property type="molecule type" value="Genomic_DNA"/>
</dbReference>
<evidence type="ECO:0000313" key="2">
    <source>
        <dbReference type="Proteomes" id="UP000237271"/>
    </source>
</evidence>
<reference evidence="1 2" key="1">
    <citation type="journal article" date="2017" name="Genome Biol. Evol.">
        <title>Phytophthora megakarya and P. palmivora, closely related causal agents of cacao black pod rot, underwent increases in genome sizes and gene numbers by different mechanisms.</title>
        <authorList>
            <person name="Ali S.S."/>
            <person name="Shao J."/>
            <person name="Lary D.J."/>
            <person name="Kronmiller B."/>
            <person name="Shen D."/>
            <person name="Strem M.D."/>
            <person name="Amoako-Attah I."/>
            <person name="Akrofi A.Y."/>
            <person name="Begoude B.A."/>
            <person name="Ten Hoopen G.M."/>
            <person name="Coulibaly K."/>
            <person name="Kebe B.I."/>
            <person name="Melnick R.L."/>
            <person name="Guiltinan M.J."/>
            <person name="Tyler B.M."/>
            <person name="Meinhardt L.W."/>
            <person name="Bailey B.A."/>
        </authorList>
    </citation>
    <scope>NUCLEOTIDE SEQUENCE [LARGE SCALE GENOMIC DNA]</scope>
    <source>
        <strain evidence="2">sbr112.9</strain>
    </source>
</reference>
<dbReference type="AlphaFoldDB" id="A0A2P4XFU3"/>
<organism evidence="1 2">
    <name type="scientific">Phytophthora palmivora</name>
    <dbReference type="NCBI Taxonomy" id="4796"/>
    <lineage>
        <taxon>Eukaryota</taxon>
        <taxon>Sar</taxon>
        <taxon>Stramenopiles</taxon>
        <taxon>Oomycota</taxon>
        <taxon>Peronosporomycetes</taxon>
        <taxon>Peronosporales</taxon>
        <taxon>Peronosporaceae</taxon>
        <taxon>Phytophthora</taxon>
    </lineage>
</organism>
<accession>A0A2P4XFU3</accession>
<protein>
    <submittedName>
        <fullName evidence="1">Uncharacterized protein</fullName>
    </submittedName>
</protein>
<comment type="caution">
    <text evidence="1">The sequence shown here is derived from an EMBL/GenBank/DDBJ whole genome shotgun (WGS) entry which is preliminary data.</text>
</comment>
<proteinExistence type="predicted"/>
<name>A0A2P4XFU3_9STRA</name>
<gene>
    <name evidence="1" type="ORF">PHPALM_20051</name>
</gene>